<dbReference type="InParanoid" id="S8EEC2"/>
<accession>S8EEC2</accession>
<dbReference type="AlphaFoldDB" id="S8EEC2"/>
<feature type="compositionally biased region" description="Basic and acidic residues" evidence="1">
    <location>
        <begin position="263"/>
        <end position="274"/>
    </location>
</feature>
<dbReference type="HOGENOM" id="CLU_088634_0_0_1"/>
<name>S8EEC2_FOMSC</name>
<evidence type="ECO:0000256" key="1">
    <source>
        <dbReference type="SAM" id="MobiDB-lite"/>
    </source>
</evidence>
<proteinExistence type="predicted"/>
<keyword evidence="3" id="KW-1185">Reference proteome</keyword>
<dbReference type="Proteomes" id="UP000015241">
    <property type="component" value="Unassembled WGS sequence"/>
</dbReference>
<reference evidence="2 3" key="1">
    <citation type="journal article" date="2012" name="Science">
        <title>The Paleozoic origin of enzymatic lignin decomposition reconstructed from 31 fungal genomes.</title>
        <authorList>
            <person name="Floudas D."/>
            <person name="Binder M."/>
            <person name="Riley R."/>
            <person name="Barry K."/>
            <person name="Blanchette R.A."/>
            <person name="Henrissat B."/>
            <person name="Martinez A.T."/>
            <person name="Otillar R."/>
            <person name="Spatafora J.W."/>
            <person name="Yadav J.S."/>
            <person name="Aerts A."/>
            <person name="Benoit I."/>
            <person name="Boyd A."/>
            <person name="Carlson A."/>
            <person name="Copeland A."/>
            <person name="Coutinho P.M."/>
            <person name="de Vries R.P."/>
            <person name="Ferreira P."/>
            <person name="Findley K."/>
            <person name="Foster B."/>
            <person name="Gaskell J."/>
            <person name="Glotzer D."/>
            <person name="Gorecki P."/>
            <person name="Heitman J."/>
            <person name="Hesse C."/>
            <person name="Hori C."/>
            <person name="Igarashi K."/>
            <person name="Jurgens J.A."/>
            <person name="Kallen N."/>
            <person name="Kersten P."/>
            <person name="Kohler A."/>
            <person name="Kuees U."/>
            <person name="Kumar T.K.A."/>
            <person name="Kuo A."/>
            <person name="LaButti K."/>
            <person name="Larrondo L.F."/>
            <person name="Lindquist E."/>
            <person name="Ling A."/>
            <person name="Lombard V."/>
            <person name="Lucas S."/>
            <person name="Lundell T."/>
            <person name="Martin R."/>
            <person name="McLaughlin D.J."/>
            <person name="Morgenstern I."/>
            <person name="Morin E."/>
            <person name="Murat C."/>
            <person name="Nagy L.G."/>
            <person name="Nolan M."/>
            <person name="Ohm R.A."/>
            <person name="Patyshakuliyeva A."/>
            <person name="Rokas A."/>
            <person name="Ruiz-Duenas F.J."/>
            <person name="Sabat G."/>
            <person name="Salamov A."/>
            <person name="Samejima M."/>
            <person name="Schmutz J."/>
            <person name="Slot J.C."/>
            <person name="St John F."/>
            <person name="Stenlid J."/>
            <person name="Sun H."/>
            <person name="Sun S."/>
            <person name="Syed K."/>
            <person name="Tsang A."/>
            <person name="Wiebenga A."/>
            <person name="Young D."/>
            <person name="Pisabarro A."/>
            <person name="Eastwood D.C."/>
            <person name="Martin F."/>
            <person name="Cullen D."/>
            <person name="Grigoriev I.V."/>
            <person name="Hibbett D.S."/>
        </authorList>
    </citation>
    <scope>NUCLEOTIDE SEQUENCE</scope>
    <source>
        <strain evidence="3">FP-58527</strain>
    </source>
</reference>
<evidence type="ECO:0000313" key="3">
    <source>
        <dbReference type="Proteomes" id="UP000015241"/>
    </source>
</evidence>
<protein>
    <submittedName>
        <fullName evidence="2">Uncharacterized protein</fullName>
    </submittedName>
</protein>
<gene>
    <name evidence="2" type="ORF">FOMPIDRAFT_91191</name>
</gene>
<sequence length="274" mass="30669">MTTTDVHDRPGGVLNRYETNTMFHHLGCLPPEWTTEEPLGLNLHTISHKKVHDIEGNPKVPDGLHGVSVLDEVHSWSYVETAKSQGLYTSETARIINGEGALNKVLDFLEANIVMWQQAQSKKLVSIDCFDPYDFYFPDLQLDTVAFEALQKHIREKDPKLAGLLTGSGPYYAKPRTGDGSEVETCFGGVYRVVWLHFPGDDPKALALLREGITHHKSTDWWVATGYAIRILDYDDYDAEEKARVVGGAHWLGAEPGNARPATGDKQRQQREAE</sequence>
<dbReference type="EMBL" id="KE504133">
    <property type="protein sequence ID" value="EPT02893.1"/>
    <property type="molecule type" value="Genomic_DNA"/>
</dbReference>
<evidence type="ECO:0000313" key="2">
    <source>
        <dbReference type="EMBL" id="EPT02893.1"/>
    </source>
</evidence>
<organism evidence="2 3">
    <name type="scientific">Fomitopsis schrenkii</name>
    <name type="common">Brown rot fungus</name>
    <dbReference type="NCBI Taxonomy" id="2126942"/>
    <lineage>
        <taxon>Eukaryota</taxon>
        <taxon>Fungi</taxon>
        <taxon>Dikarya</taxon>
        <taxon>Basidiomycota</taxon>
        <taxon>Agaricomycotina</taxon>
        <taxon>Agaricomycetes</taxon>
        <taxon>Polyporales</taxon>
        <taxon>Fomitopsis</taxon>
    </lineage>
</organism>
<feature type="region of interest" description="Disordered" evidence="1">
    <location>
        <begin position="252"/>
        <end position="274"/>
    </location>
</feature>